<feature type="compositionally biased region" description="Low complexity" evidence="1">
    <location>
        <begin position="171"/>
        <end position="181"/>
    </location>
</feature>
<feature type="region of interest" description="Disordered" evidence="1">
    <location>
        <begin position="137"/>
        <end position="234"/>
    </location>
</feature>
<dbReference type="InterPro" id="IPR012340">
    <property type="entry name" value="NA-bd_OB-fold"/>
</dbReference>
<dbReference type="Pfam" id="PF00773">
    <property type="entry name" value="RNB"/>
    <property type="match status" value="1"/>
</dbReference>
<dbReference type="SUPFAM" id="SSF50249">
    <property type="entry name" value="Nucleic acid-binding proteins"/>
    <property type="match status" value="1"/>
</dbReference>
<name>A0A9W7ZPV5_9FUNG</name>
<comment type="caution">
    <text evidence="3">The sequence shown here is derived from an EMBL/GenBank/DDBJ whole genome shotgun (WGS) entry which is preliminary data.</text>
</comment>
<dbReference type="GO" id="GO:0000932">
    <property type="term" value="C:P-body"/>
    <property type="evidence" value="ECO:0007669"/>
    <property type="project" value="TreeGrafter"/>
</dbReference>
<keyword evidence="3" id="KW-0269">Exonuclease</keyword>
<dbReference type="EMBL" id="JANBPT010001087">
    <property type="protein sequence ID" value="KAJ1910168.1"/>
    <property type="molecule type" value="Genomic_DNA"/>
</dbReference>
<dbReference type="EC" id="3.1.13.1" evidence="3"/>
<feature type="compositionally biased region" description="Basic and acidic residues" evidence="1">
    <location>
        <begin position="137"/>
        <end position="155"/>
    </location>
</feature>
<feature type="region of interest" description="Disordered" evidence="1">
    <location>
        <begin position="995"/>
        <end position="1024"/>
    </location>
</feature>
<dbReference type="GO" id="GO:0003723">
    <property type="term" value="F:RNA binding"/>
    <property type="evidence" value="ECO:0007669"/>
    <property type="project" value="InterPro"/>
</dbReference>
<dbReference type="PANTHER" id="PTHR23355:SF65">
    <property type="entry name" value="EXORIBONUCLEASE CYT-4, PUTATIVE (AFU_ORTHOLOGUE AFUA_7G01550)-RELATED"/>
    <property type="match status" value="1"/>
</dbReference>
<feature type="compositionally biased region" description="Low complexity" evidence="1">
    <location>
        <begin position="1306"/>
        <end position="1319"/>
    </location>
</feature>
<feature type="region of interest" description="Disordered" evidence="1">
    <location>
        <begin position="1296"/>
        <end position="1319"/>
    </location>
</feature>
<evidence type="ECO:0000313" key="4">
    <source>
        <dbReference type="Proteomes" id="UP001150569"/>
    </source>
</evidence>
<feature type="region of interest" description="Disordered" evidence="1">
    <location>
        <begin position="66"/>
        <end position="99"/>
    </location>
</feature>
<dbReference type="InterPro" id="IPR050180">
    <property type="entry name" value="RNR_Ribonuclease"/>
</dbReference>
<proteinExistence type="predicted"/>
<accession>A0A9W7ZPV5</accession>
<keyword evidence="3" id="KW-0540">Nuclease</keyword>
<feature type="region of interest" description="Disordered" evidence="1">
    <location>
        <begin position="362"/>
        <end position="387"/>
    </location>
</feature>
<dbReference type="PANTHER" id="PTHR23355">
    <property type="entry name" value="RIBONUCLEASE"/>
    <property type="match status" value="1"/>
</dbReference>
<sequence length="1613" mass="176259">MSHYLHCRSLLGGIARRTGLRSPDHPGAGPAWTHARPVRRTYTAHRSLIDVTDLIDLSHAPSRTVYASNSVDHPDPNRPDAAVVDTEQQASGSEPPAGLDELARFDSLLRVLDEGLARHGPIDPTRLTKFARAWRKQTPDDVVKRISPGEEREFFQDVDTMTSHETPDSPPSSTGTPMSKTGHTGSDTLTSGLGPDELPLETLTTDAAHASHPSVEQGPTSASESDARPTSKPFNVWQPLMQDLLRNLPTAPHATGPKSPSPHPRGPSGARSYSTRAASKRPVSRCAHGAPTPLPEPLPNADIILKENLRVYYPEELYAKVQAPISPTEALRQRQAQSVVTGAPVPSDHPLISRNTTRLTPLTADPATESTTAAVEPASVENEPEDVGLASNLTPDLGDISLEAGKASSLTVSLPLYPGDLVEIFDTRGAAPRFGIVLASLLPDAHSGRYQVLTDGQVILTIHDYQVSFWAPNFLFSQSSVLETCWRFHIRSIGAYHVNLSTTEARQTRGLTPREITQRLLDPKLNQQKRGYIKAHLKEDLARAVPDPNNLVPAIPMLRGVLSDWRARVDELRWRHHFQLDKLYDYAQSNPSVAQLYGGGSSGTECQTEAELAWDESTWESRAHLTVEHVAHLMFSDSARGVALANPNARLATIKPPTTDKEPLKKNKKHKKRRVEALPRGKLTVEELYMVHRHLYTSPIDFVPDQRSLALTRRYYPRPAVERATILDIQHWVRERTPEFDRFQATTRQILAAREGTSVETDGGDGTKGPLAFEGTDAQIIHLFKNYVADHVRGIQCSTGYYDSLVPALLKPLRRYTPIDQDAVIQFLMDVGVWNPAENTHVLNRTLPLPHTGLFPKVDKLEQDLLKSIKQDLRSVVAAGPAGAVRDRVDLTLSSPHHLYDHDLYADIRRDFGTLPVYTIDDATAHEIDDGVSLERDPLTGQPTWLHVHIADPTTLIPPDHPMTSYLGLRQTTLYFTEAALPMIPGDLASLGLGLGQGRKTSDPTQSGGGSAQSHPPHPCLSNADGQLALTFSARVDSQGQIIEYQIAPSRLHNIQSLTYHQVDAVLARIPGAGSRFQAANGKTITTDPFLPVSSWPAVWHPGATSAAATRELPAGLEAALSRFTASGANTPSDTITTAAARDLTDLLQIARQLHSQRVQNGALVSNLPVTQVQVGPSPLAPSAYPALIGTANARRLLPRFEVAPSSSSSAAASAGTTNQPWIAVQTNADPLSPSRQLVAETMMLAGQVAARFCTERQIPIIYRNQGRPNFSKLERIERATERLLDLDVVRGAAQRRQVTEPSPISASHHGPSAGGSSRSLGEFYQGTLARARENHGTLDLRRFANLLPFIPTAFDSPHRVGHAMAGITDGYTRVTSPLRRFIDMVTHWQIKAYLRFGSVDRLPFTERDLSTAVAEWSRTERAARITTRARQVTWQATLLQRWLDRYPDEWMTAEAASMMDNATNPEVAKSAAAGAPKPTDADTIVWGDGPTTCKQARSPFIRDSLGNPLLQGYVALPRMSPNAPVLVYVPVVGLTFSVKASDVCRPASRATSPGQFGGLAPGTGSPVSYSWDLVAKPLLVGDRVLLRALQIRPHVQQFTAEIVEVEQLPDAE</sequence>
<feature type="region of interest" description="Disordered" evidence="1">
    <location>
        <begin position="248"/>
        <end position="300"/>
    </location>
</feature>
<keyword evidence="4" id="KW-1185">Reference proteome</keyword>
<feature type="compositionally biased region" description="Polar residues" evidence="1">
    <location>
        <begin position="182"/>
        <end position="191"/>
    </location>
</feature>
<keyword evidence="3" id="KW-0378">Hydrolase</keyword>
<dbReference type="GO" id="GO:0008859">
    <property type="term" value="F:exoribonuclease II activity"/>
    <property type="evidence" value="ECO:0007669"/>
    <property type="project" value="UniProtKB-EC"/>
</dbReference>
<gene>
    <name evidence="3" type="primary">MSU1</name>
    <name evidence="3" type="ORF">IWQ60_010796</name>
</gene>
<dbReference type="SMART" id="SM00955">
    <property type="entry name" value="RNB"/>
    <property type="match status" value="1"/>
</dbReference>
<dbReference type="GO" id="GO:0006402">
    <property type="term" value="P:mRNA catabolic process"/>
    <property type="evidence" value="ECO:0007669"/>
    <property type="project" value="TreeGrafter"/>
</dbReference>
<evidence type="ECO:0000256" key="1">
    <source>
        <dbReference type="SAM" id="MobiDB-lite"/>
    </source>
</evidence>
<protein>
    <submittedName>
        <fullName evidence="3">3'-5' RNA exonuclease complex component</fullName>
        <ecNumber evidence="3">3.1.13.1</ecNumber>
    </submittedName>
</protein>
<dbReference type="InterPro" id="IPR001900">
    <property type="entry name" value="RNase_II/R"/>
</dbReference>
<dbReference type="Proteomes" id="UP001150569">
    <property type="component" value="Unassembled WGS sequence"/>
</dbReference>
<dbReference type="OrthoDB" id="2285229at2759"/>
<evidence type="ECO:0000313" key="3">
    <source>
        <dbReference type="EMBL" id="KAJ1910168.1"/>
    </source>
</evidence>
<feature type="region of interest" description="Disordered" evidence="1">
    <location>
        <begin position="653"/>
        <end position="675"/>
    </location>
</feature>
<reference evidence="3" key="1">
    <citation type="submission" date="2022-07" db="EMBL/GenBank/DDBJ databases">
        <title>Phylogenomic reconstructions and comparative analyses of Kickxellomycotina fungi.</title>
        <authorList>
            <person name="Reynolds N.K."/>
            <person name="Stajich J.E."/>
            <person name="Barry K."/>
            <person name="Grigoriev I.V."/>
            <person name="Crous P."/>
            <person name="Smith M.E."/>
        </authorList>
    </citation>
    <scope>NUCLEOTIDE SEQUENCE</scope>
    <source>
        <strain evidence="3">RSA 861</strain>
    </source>
</reference>
<organism evidence="3 4">
    <name type="scientific">Tieghemiomyces parasiticus</name>
    <dbReference type="NCBI Taxonomy" id="78921"/>
    <lineage>
        <taxon>Eukaryota</taxon>
        <taxon>Fungi</taxon>
        <taxon>Fungi incertae sedis</taxon>
        <taxon>Zoopagomycota</taxon>
        <taxon>Kickxellomycotina</taxon>
        <taxon>Dimargaritomycetes</taxon>
        <taxon>Dimargaritales</taxon>
        <taxon>Dimargaritaceae</taxon>
        <taxon>Tieghemiomyces</taxon>
    </lineage>
</organism>
<feature type="domain" description="RNB" evidence="2">
    <location>
        <begin position="909"/>
        <end position="1397"/>
    </location>
</feature>
<evidence type="ECO:0000259" key="2">
    <source>
        <dbReference type="SMART" id="SM00955"/>
    </source>
</evidence>